<evidence type="ECO:0000313" key="8">
    <source>
        <dbReference type="EMBL" id="CDU24463.1"/>
    </source>
</evidence>
<evidence type="ECO:0000256" key="2">
    <source>
        <dbReference type="ARBA" id="ARBA00022692"/>
    </source>
</evidence>
<dbReference type="EMBL" id="LK056676">
    <property type="protein sequence ID" value="CDU24463.1"/>
    <property type="molecule type" value="Genomic_DNA"/>
</dbReference>
<evidence type="ECO:0000256" key="4">
    <source>
        <dbReference type="ARBA" id="ARBA00022989"/>
    </source>
</evidence>
<evidence type="ECO:0000256" key="6">
    <source>
        <dbReference type="SAM" id="MobiDB-lite"/>
    </source>
</evidence>
<feature type="compositionally biased region" description="Low complexity" evidence="6">
    <location>
        <begin position="8"/>
        <end position="43"/>
    </location>
</feature>
<feature type="transmembrane region" description="Helical" evidence="7">
    <location>
        <begin position="106"/>
        <end position="128"/>
    </location>
</feature>
<dbReference type="Pfam" id="PF11779">
    <property type="entry name" value="SPT_ssu-like"/>
    <property type="match status" value="1"/>
</dbReference>
<proteinExistence type="predicted"/>
<keyword evidence="3" id="KW-0256">Endoplasmic reticulum</keyword>
<evidence type="ECO:0000256" key="7">
    <source>
        <dbReference type="SAM" id="Phobius"/>
    </source>
</evidence>
<dbReference type="OrthoDB" id="202672at2759"/>
<sequence length="232" mass="24864">MAVKTRKSAAASSKAGASSEHLHPSSAAKSKPSTSSSSSTASTVQGDRGTHIPPQSSSHSSRHANPYQAANSWTWDPIKLIERKLFRAYWNVEATFVLSMLETWEVFLVIVVFVILTLLLWYSLIHYFPRHAQQVATRALYYVYGNSPPPQLAAAVTTSDTTNASVVAAAAAAAASATDGVLEKLIASSNQLWASLDADKAASNSNPEVVDRLISNLNKVKQMMGSSAKTDL</sequence>
<evidence type="ECO:0000256" key="3">
    <source>
        <dbReference type="ARBA" id="ARBA00022824"/>
    </source>
</evidence>
<protein>
    <submittedName>
        <fullName evidence="8">Uncharacterized protein</fullName>
    </submittedName>
</protein>
<dbReference type="GO" id="GO:0005789">
    <property type="term" value="C:endoplasmic reticulum membrane"/>
    <property type="evidence" value="ECO:0007669"/>
    <property type="project" value="UniProtKB-SubCell"/>
</dbReference>
<keyword evidence="5 7" id="KW-0472">Membrane</keyword>
<keyword evidence="2 7" id="KW-0812">Transmembrane</keyword>
<evidence type="ECO:0000256" key="5">
    <source>
        <dbReference type="ARBA" id="ARBA00023136"/>
    </source>
</evidence>
<accession>A0A127ZG86</accession>
<feature type="region of interest" description="Disordered" evidence="6">
    <location>
        <begin position="1"/>
        <end position="64"/>
    </location>
</feature>
<reference evidence="8" key="1">
    <citation type="submission" date="2014-06" db="EMBL/GenBank/DDBJ databases">
        <authorList>
            <person name="Ju J."/>
            <person name="Zhang J."/>
        </authorList>
    </citation>
    <scope>NUCLEOTIDE SEQUENCE</scope>
    <source>
        <strain evidence="8">SscI8</strain>
    </source>
</reference>
<dbReference type="InterPro" id="IPR024512">
    <property type="entry name" value="Ser_palmitoyltrfase_ssu-like"/>
</dbReference>
<organism evidence="8">
    <name type="scientific">Sporisorium scitamineum</name>
    <dbReference type="NCBI Taxonomy" id="49012"/>
    <lineage>
        <taxon>Eukaryota</taxon>
        <taxon>Fungi</taxon>
        <taxon>Dikarya</taxon>
        <taxon>Basidiomycota</taxon>
        <taxon>Ustilaginomycotina</taxon>
        <taxon>Ustilaginomycetes</taxon>
        <taxon>Ustilaginales</taxon>
        <taxon>Ustilaginaceae</taxon>
        <taxon>Sporisorium</taxon>
    </lineage>
</organism>
<evidence type="ECO:0000256" key="1">
    <source>
        <dbReference type="ARBA" id="ARBA00004477"/>
    </source>
</evidence>
<gene>
    <name evidence="8" type="ORF">SPSC_03964</name>
</gene>
<comment type="subcellular location">
    <subcellularLocation>
        <location evidence="1">Endoplasmic reticulum membrane</location>
        <topology evidence="1">Multi-pass membrane protein</topology>
    </subcellularLocation>
</comment>
<name>A0A127ZG86_9BASI</name>
<dbReference type="AlphaFoldDB" id="A0A127ZG86"/>
<keyword evidence="4 7" id="KW-1133">Transmembrane helix</keyword>